<accession>A0AAW9QZE3</accession>
<keyword evidence="4" id="KW-1185">Reference proteome</keyword>
<dbReference type="Gene3D" id="2.40.50.180">
    <property type="entry name" value="CheA-289, Domain 4"/>
    <property type="match status" value="2"/>
</dbReference>
<comment type="caution">
    <text evidence="3">The sequence shown here is derived from an EMBL/GenBank/DDBJ whole genome shotgun (WGS) entry which is preliminary data.</text>
</comment>
<evidence type="ECO:0000256" key="1">
    <source>
        <dbReference type="SAM" id="MobiDB-lite"/>
    </source>
</evidence>
<dbReference type="Gene3D" id="2.30.30.40">
    <property type="entry name" value="SH3 Domains"/>
    <property type="match status" value="2"/>
</dbReference>
<feature type="domain" description="CheW-like" evidence="2">
    <location>
        <begin position="215"/>
        <end position="355"/>
    </location>
</feature>
<reference evidence="3 4" key="1">
    <citation type="submission" date="2024-01" db="EMBL/GenBank/DDBJ databases">
        <title>Genomic insights into the taxonomy and metabolism of the cyanobacterium Pannus brasiliensis CCIBt3594.</title>
        <authorList>
            <person name="Machado M."/>
            <person name="Botero N.B."/>
            <person name="Andreote A.P.D."/>
            <person name="Feitosa A.M.T."/>
            <person name="Popin R."/>
            <person name="Sivonen K."/>
            <person name="Fiore M.F."/>
        </authorList>
    </citation>
    <scope>NUCLEOTIDE SEQUENCE [LARGE SCALE GENOMIC DNA]</scope>
    <source>
        <strain evidence="3 4">CCIBt3594</strain>
    </source>
</reference>
<dbReference type="PROSITE" id="PS50851">
    <property type="entry name" value="CHEW"/>
    <property type="match status" value="2"/>
</dbReference>
<sequence length="361" mass="40478">MNYYLTFTHNNLHYGVPATAVQEVFLLPEITPIPEAPADIIGTINVRGKIVPIMDLNLRFGYTAVNYSLNNSIIVLNWQEITIGIVTDRVQTVKSIDSEVITPELSHDHPLLDFKQEKFIGGFLQEDDRVLLLLDLESLLRYVDAQELNLDLDLDTLILDDLEIPAESDRPKPETPESPKSPIFFPSATPYERKVLQKRAESLRQELKLKDITGLKPVAVFSLNQEFFGIDLSLIQEFITFDRVTIVPCSPPFIIGNINLRGEIVTLIDIRSLFNLPRSIHAKNTKAVIVNVEGITAGLLIDTIQDIFMLDPKTIMDASALESDIDRSYLQGVIPYQEKMLGLVNLTEIILGGSLLVDEAV</sequence>
<evidence type="ECO:0000313" key="4">
    <source>
        <dbReference type="Proteomes" id="UP001328733"/>
    </source>
</evidence>
<dbReference type="InterPro" id="IPR036061">
    <property type="entry name" value="CheW-like_dom_sf"/>
</dbReference>
<feature type="region of interest" description="Disordered" evidence="1">
    <location>
        <begin position="166"/>
        <end position="186"/>
    </location>
</feature>
<dbReference type="AlphaFoldDB" id="A0AAW9QZE3"/>
<dbReference type="PANTHER" id="PTHR22617:SF23">
    <property type="entry name" value="CHEMOTAXIS PROTEIN CHEW"/>
    <property type="match status" value="1"/>
</dbReference>
<dbReference type="Proteomes" id="UP001328733">
    <property type="component" value="Unassembled WGS sequence"/>
</dbReference>
<dbReference type="RefSeq" id="WP_332865900.1">
    <property type="nucleotide sequence ID" value="NZ_JBAFSM010000028.1"/>
</dbReference>
<dbReference type="SMART" id="SM00260">
    <property type="entry name" value="CheW"/>
    <property type="match status" value="2"/>
</dbReference>
<dbReference type="InterPro" id="IPR002545">
    <property type="entry name" value="CheW-lke_dom"/>
</dbReference>
<dbReference type="PANTHER" id="PTHR22617">
    <property type="entry name" value="CHEMOTAXIS SENSOR HISTIDINE KINASE-RELATED"/>
    <property type="match status" value="1"/>
</dbReference>
<dbReference type="InterPro" id="IPR039315">
    <property type="entry name" value="CheW"/>
</dbReference>
<name>A0AAW9QZE3_9CHRO</name>
<organism evidence="3 4">
    <name type="scientific">Pannus brasiliensis CCIBt3594</name>
    <dbReference type="NCBI Taxonomy" id="1427578"/>
    <lineage>
        <taxon>Bacteria</taxon>
        <taxon>Bacillati</taxon>
        <taxon>Cyanobacteriota</taxon>
        <taxon>Cyanophyceae</taxon>
        <taxon>Oscillatoriophycideae</taxon>
        <taxon>Chroococcales</taxon>
        <taxon>Microcystaceae</taxon>
        <taxon>Pannus</taxon>
    </lineage>
</organism>
<gene>
    <name evidence="3" type="ORF">V0288_14910</name>
</gene>
<proteinExistence type="predicted"/>
<evidence type="ECO:0000313" key="3">
    <source>
        <dbReference type="EMBL" id="MEG3438419.1"/>
    </source>
</evidence>
<dbReference type="GO" id="GO:0006935">
    <property type="term" value="P:chemotaxis"/>
    <property type="evidence" value="ECO:0007669"/>
    <property type="project" value="InterPro"/>
</dbReference>
<dbReference type="SUPFAM" id="SSF50341">
    <property type="entry name" value="CheW-like"/>
    <property type="match status" value="2"/>
</dbReference>
<dbReference type="Pfam" id="PF01584">
    <property type="entry name" value="CheW"/>
    <property type="match status" value="2"/>
</dbReference>
<evidence type="ECO:0000259" key="2">
    <source>
        <dbReference type="PROSITE" id="PS50851"/>
    </source>
</evidence>
<dbReference type="GO" id="GO:0005829">
    <property type="term" value="C:cytosol"/>
    <property type="evidence" value="ECO:0007669"/>
    <property type="project" value="TreeGrafter"/>
</dbReference>
<feature type="compositionally biased region" description="Basic and acidic residues" evidence="1">
    <location>
        <begin position="167"/>
        <end position="177"/>
    </location>
</feature>
<feature type="domain" description="CheW-like" evidence="2">
    <location>
        <begin position="1"/>
        <end position="145"/>
    </location>
</feature>
<protein>
    <submittedName>
        <fullName evidence="3">Chemotaxis protein CheW</fullName>
    </submittedName>
</protein>
<dbReference type="EMBL" id="JBAFSM010000028">
    <property type="protein sequence ID" value="MEG3438419.1"/>
    <property type="molecule type" value="Genomic_DNA"/>
</dbReference>
<dbReference type="GO" id="GO:0007165">
    <property type="term" value="P:signal transduction"/>
    <property type="evidence" value="ECO:0007669"/>
    <property type="project" value="InterPro"/>
</dbReference>